<accession>A0A6B1IPE5</accession>
<evidence type="ECO:0000313" key="3">
    <source>
        <dbReference type="Proteomes" id="UP000452321"/>
    </source>
</evidence>
<sequence length="317" mass="33371">MGDNKKWTRRAAVGSLVSGGGLMLFGTGGSTHITSNRDVTVNTGDGEDAVLQFVDVSDDATVVRSGSPSVVYEIRDNLGAFESDDIEVEARVVGGGALDTTVSGESDTFEVEVSCSDDKSELSGSYTIELEFTASNSDFTITATRTTGLVDIDCYDFGSSNNYRDSGDVGTAAQPANPKGALESPGSVNDGDGDTFATAVAAQRSKSDKKGGRVGYALPSVEPGGTYELNISYKNSNGSWNVYLKNKTGDEWTQKFSINGGGPDVQSKTVDFNNTDDVKISNNADNLYLIFETTSNGNGVSVDIFSFELSRTGTKAN</sequence>
<organism evidence="2 3">
    <name type="scientific">Halorubrum distributum</name>
    <dbReference type="NCBI Taxonomy" id="29283"/>
    <lineage>
        <taxon>Archaea</taxon>
        <taxon>Methanobacteriati</taxon>
        <taxon>Methanobacteriota</taxon>
        <taxon>Stenosarchaea group</taxon>
        <taxon>Halobacteria</taxon>
        <taxon>Halobacteriales</taxon>
        <taxon>Haloferacaceae</taxon>
        <taxon>Halorubrum</taxon>
        <taxon>Halorubrum distributum group</taxon>
    </lineage>
</organism>
<gene>
    <name evidence="2" type="ORF">GLW30_14575</name>
</gene>
<evidence type="ECO:0000256" key="1">
    <source>
        <dbReference type="SAM" id="MobiDB-lite"/>
    </source>
</evidence>
<feature type="region of interest" description="Disordered" evidence="1">
    <location>
        <begin position="166"/>
        <end position="191"/>
    </location>
</feature>
<name>A0A6B1IPE5_9EURY</name>
<dbReference type="RefSeq" id="WP_159359114.1">
    <property type="nucleotide sequence ID" value="NZ_WMFC01000026.1"/>
</dbReference>
<reference evidence="2 3" key="1">
    <citation type="submission" date="2019-11" db="EMBL/GenBank/DDBJ databases">
        <title>Genome sequences of 17 halophilic strains isolated from different environments.</title>
        <authorList>
            <person name="Furrow R.E."/>
        </authorList>
    </citation>
    <scope>NUCLEOTIDE SEQUENCE [LARGE SCALE GENOMIC DNA]</scope>
    <source>
        <strain evidence="2 3">22502_06_Cabo</strain>
    </source>
</reference>
<proteinExistence type="predicted"/>
<dbReference type="AlphaFoldDB" id="A0A6B1IPE5"/>
<comment type="caution">
    <text evidence="2">The sequence shown here is derived from an EMBL/GenBank/DDBJ whole genome shotgun (WGS) entry which is preliminary data.</text>
</comment>
<dbReference type="EMBL" id="WMFC01000026">
    <property type="protein sequence ID" value="MYL68948.1"/>
    <property type="molecule type" value="Genomic_DNA"/>
</dbReference>
<protein>
    <submittedName>
        <fullName evidence="2">Uncharacterized protein</fullName>
    </submittedName>
</protein>
<evidence type="ECO:0000313" key="2">
    <source>
        <dbReference type="EMBL" id="MYL68948.1"/>
    </source>
</evidence>
<dbReference type="Proteomes" id="UP000452321">
    <property type="component" value="Unassembled WGS sequence"/>
</dbReference>